<reference evidence="2" key="1">
    <citation type="journal article" date="2014" name="Int. J. Syst. Evol. Microbiol.">
        <title>Complete genome sequence of Corynebacterium casei LMG S-19264T (=DSM 44701T), isolated from a smear-ripened cheese.</title>
        <authorList>
            <consortium name="US DOE Joint Genome Institute (JGI-PGF)"/>
            <person name="Walter F."/>
            <person name="Albersmeier A."/>
            <person name="Kalinowski J."/>
            <person name="Ruckert C."/>
        </authorList>
    </citation>
    <scope>NUCLEOTIDE SEQUENCE</scope>
    <source>
        <strain evidence="2">CGMCC 1.12785</strain>
    </source>
</reference>
<proteinExistence type="predicted"/>
<feature type="domain" description="DUF7341" evidence="1">
    <location>
        <begin position="2"/>
        <end position="127"/>
    </location>
</feature>
<dbReference type="Pfam" id="PF24030">
    <property type="entry name" value="DUF7341"/>
    <property type="match status" value="1"/>
</dbReference>
<comment type="caution">
    <text evidence="2">The sequence shown here is derived from an EMBL/GenBank/DDBJ whole genome shotgun (WGS) entry which is preliminary data.</text>
</comment>
<dbReference type="RefSeq" id="WP_188550022.1">
    <property type="nucleotide sequence ID" value="NZ_BMFY01000004.1"/>
</dbReference>
<evidence type="ECO:0000259" key="1">
    <source>
        <dbReference type="Pfam" id="PF24030"/>
    </source>
</evidence>
<name>A0A8J2XK15_9MICO</name>
<dbReference type="Proteomes" id="UP000616114">
    <property type="component" value="Unassembled WGS sequence"/>
</dbReference>
<sequence length="207" mass="23392">MNLDHALHQLTETHYVQHHVQGEGMRSRAEAPLLQLLQDARQAGGEQARGTSRRSEKAPVALDALDLWMEIAETVATQYYLLTGRDDTRRPVIGKLRIWVGSMTKPRQQANAEELLAGWVQRIRALLDPPRTIQLWERPCPECHAREVTISDRRTAALHILTDRMTQKSWAECQVCHETWPGGEALVELAETLGRRAPSGTRLDLPA</sequence>
<evidence type="ECO:0000313" key="3">
    <source>
        <dbReference type="Proteomes" id="UP000616114"/>
    </source>
</evidence>
<reference evidence="2" key="2">
    <citation type="submission" date="2020-09" db="EMBL/GenBank/DDBJ databases">
        <authorList>
            <person name="Sun Q."/>
            <person name="Zhou Y."/>
        </authorList>
    </citation>
    <scope>NUCLEOTIDE SEQUENCE</scope>
    <source>
        <strain evidence="2">CGMCC 1.12785</strain>
    </source>
</reference>
<keyword evidence="3" id="KW-1185">Reference proteome</keyword>
<protein>
    <recommendedName>
        <fullName evidence="1">DUF7341 domain-containing protein</fullName>
    </recommendedName>
</protein>
<dbReference type="EMBL" id="BMFY01000004">
    <property type="protein sequence ID" value="GGA10772.1"/>
    <property type="molecule type" value="Genomic_DNA"/>
</dbReference>
<organism evidence="2 3">
    <name type="scientific">Sediminivirga luteola</name>
    <dbReference type="NCBI Taxonomy" id="1774748"/>
    <lineage>
        <taxon>Bacteria</taxon>
        <taxon>Bacillati</taxon>
        <taxon>Actinomycetota</taxon>
        <taxon>Actinomycetes</taxon>
        <taxon>Micrococcales</taxon>
        <taxon>Brevibacteriaceae</taxon>
        <taxon>Sediminivirga</taxon>
    </lineage>
</organism>
<dbReference type="InterPro" id="IPR055765">
    <property type="entry name" value="DUF7341"/>
</dbReference>
<gene>
    <name evidence="2" type="ORF">GCM10011333_11990</name>
</gene>
<evidence type="ECO:0000313" key="2">
    <source>
        <dbReference type="EMBL" id="GGA10772.1"/>
    </source>
</evidence>
<accession>A0A8J2XK15</accession>
<dbReference type="AlphaFoldDB" id="A0A8J2XK15"/>